<feature type="compositionally biased region" description="Basic and acidic residues" evidence="1">
    <location>
        <begin position="22"/>
        <end position="36"/>
    </location>
</feature>
<protein>
    <submittedName>
        <fullName evidence="2">Uncharacterized protein</fullName>
    </submittedName>
</protein>
<organism evidence="2 3">
    <name type="scientific">Dreissena polymorpha</name>
    <name type="common">Zebra mussel</name>
    <name type="synonym">Mytilus polymorpha</name>
    <dbReference type="NCBI Taxonomy" id="45954"/>
    <lineage>
        <taxon>Eukaryota</taxon>
        <taxon>Metazoa</taxon>
        <taxon>Spiralia</taxon>
        <taxon>Lophotrochozoa</taxon>
        <taxon>Mollusca</taxon>
        <taxon>Bivalvia</taxon>
        <taxon>Autobranchia</taxon>
        <taxon>Heteroconchia</taxon>
        <taxon>Euheterodonta</taxon>
        <taxon>Imparidentia</taxon>
        <taxon>Neoheterodontei</taxon>
        <taxon>Myida</taxon>
        <taxon>Dreissenoidea</taxon>
        <taxon>Dreissenidae</taxon>
        <taxon>Dreissena</taxon>
    </lineage>
</organism>
<evidence type="ECO:0000313" key="2">
    <source>
        <dbReference type="EMBL" id="KAH3774350.1"/>
    </source>
</evidence>
<proteinExistence type="predicted"/>
<keyword evidence="3" id="KW-1185">Reference proteome</keyword>
<reference evidence="2" key="2">
    <citation type="submission" date="2020-11" db="EMBL/GenBank/DDBJ databases">
        <authorList>
            <person name="McCartney M.A."/>
            <person name="Auch B."/>
            <person name="Kono T."/>
            <person name="Mallez S."/>
            <person name="Becker A."/>
            <person name="Gohl D.M."/>
            <person name="Silverstein K.A.T."/>
            <person name="Koren S."/>
            <person name="Bechman K.B."/>
            <person name="Herman A."/>
            <person name="Abrahante J.E."/>
            <person name="Garbe J."/>
        </authorList>
    </citation>
    <scope>NUCLEOTIDE SEQUENCE</scope>
    <source>
        <strain evidence="2">Duluth1</strain>
        <tissue evidence="2">Whole animal</tissue>
    </source>
</reference>
<sequence length="73" mass="7985">MSHASSVAPYQHVRSVVSVFGGDERSHSGDRARALPDARQTPYPLQYGDQVFSSYAVCNTHKVMCLSNGQECP</sequence>
<name>A0A9D4IHI0_DREPO</name>
<evidence type="ECO:0000313" key="3">
    <source>
        <dbReference type="Proteomes" id="UP000828390"/>
    </source>
</evidence>
<comment type="caution">
    <text evidence="2">The sequence shown here is derived from an EMBL/GenBank/DDBJ whole genome shotgun (WGS) entry which is preliminary data.</text>
</comment>
<accession>A0A9D4IHI0</accession>
<dbReference type="AlphaFoldDB" id="A0A9D4IHI0"/>
<dbReference type="EMBL" id="JAIWYP010000009">
    <property type="protein sequence ID" value="KAH3774350.1"/>
    <property type="molecule type" value="Genomic_DNA"/>
</dbReference>
<evidence type="ECO:0000256" key="1">
    <source>
        <dbReference type="SAM" id="MobiDB-lite"/>
    </source>
</evidence>
<reference evidence="2" key="1">
    <citation type="journal article" date="2019" name="bioRxiv">
        <title>The Genome of the Zebra Mussel, Dreissena polymorpha: A Resource for Invasive Species Research.</title>
        <authorList>
            <person name="McCartney M.A."/>
            <person name="Auch B."/>
            <person name="Kono T."/>
            <person name="Mallez S."/>
            <person name="Zhang Y."/>
            <person name="Obille A."/>
            <person name="Becker A."/>
            <person name="Abrahante J.E."/>
            <person name="Garbe J."/>
            <person name="Badalamenti J.P."/>
            <person name="Herman A."/>
            <person name="Mangelson H."/>
            <person name="Liachko I."/>
            <person name="Sullivan S."/>
            <person name="Sone E.D."/>
            <person name="Koren S."/>
            <person name="Silverstein K.A.T."/>
            <person name="Beckman K.B."/>
            <person name="Gohl D.M."/>
        </authorList>
    </citation>
    <scope>NUCLEOTIDE SEQUENCE</scope>
    <source>
        <strain evidence="2">Duluth1</strain>
        <tissue evidence="2">Whole animal</tissue>
    </source>
</reference>
<dbReference type="Proteomes" id="UP000828390">
    <property type="component" value="Unassembled WGS sequence"/>
</dbReference>
<gene>
    <name evidence="2" type="ORF">DPMN_175730</name>
</gene>
<feature type="region of interest" description="Disordered" evidence="1">
    <location>
        <begin position="21"/>
        <end position="40"/>
    </location>
</feature>